<name>A0ABX8HQB9_9PSED</name>
<gene>
    <name evidence="1" type="ORF">KQP88_22890</name>
</gene>
<evidence type="ECO:0000313" key="2">
    <source>
        <dbReference type="Proteomes" id="UP000683401"/>
    </source>
</evidence>
<reference evidence="2" key="1">
    <citation type="submission" date="2021-06" db="EMBL/GenBank/DDBJ databases">
        <title>Identification of Pseudomonas cichorii causing bacterial leaf black spot of flue-cured tobacco, a new disease in China.</title>
        <authorList>
            <person name="Lu C.-H."/>
        </authorList>
    </citation>
    <scope>NUCLEOTIDE SEQUENCE [LARGE SCALE GENOMIC DNA]</scope>
    <source>
        <strain evidence="2">LJ2</strain>
    </source>
</reference>
<evidence type="ECO:0000313" key="1">
    <source>
        <dbReference type="EMBL" id="QWU82804.1"/>
    </source>
</evidence>
<sequence>MADRKGADKTAPFFMGDRFVLYKTVQWNLNNSAVHRHRNADGHGTVLLGGIYRDAAPAEQPAVLKRALVEVERSMIEKSSSCFSIVQSKILRFQSIDKKLVW</sequence>
<protein>
    <submittedName>
        <fullName evidence="1">Uncharacterized protein</fullName>
    </submittedName>
</protein>
<dbReference type="EMBL" id="CP076668">
    <property type="protein sequence ID" value="QWU82804.1"/>
    <property type="molecule type" value="Genomic_DNA"/>
</dbReference>
<proteinExistence type="predicted"/>
<dbReference type="RefSeq" id="WP_200995226.1">
    <property type="nucleotide sequence ID" value="NZ_CP076668.1"/>
</dbReference>
<accession>A0ABX8HQB9</accession>
<organism evidence="1 2">
    <name type="scientific">Pseudomonas lijiangensis</name>
    <dbReference type="NCBI Taxonomy" id="2995658"/>
    <lineage>
        <taxon>Bacteria</taxon>
        <taxon>Pseudomonadati</taxon>
        <taxon>Pseudomonadota</taxon>
        <taxon>Gammaproteobacteria</taxon>
        <taxon>Pseudomonadales</taxon>
        <taxon>Pseudomonadaceae</taxon>
        <taxon>Pseudomonas</taxon>
    </lineage>
</organism>
<dbReference type="Proteomes" id="UP000683401">
    <property type="component" value="Chromosome"/>
</dbReference>
<keyword evidence="2" id="KW-1185">Reference proteome</keyword>